<dbReference type="AlphaFoldDB" id="A0A0L0H859"/>
<accession>A0A0L0H859</accession>
<feature type="transmembrane region" description="Helical" evidence="2">
    <location>
        <begin position="264"/>
        <end position="286"/>
    </location>
</feature>
<dbReference type="PANTHER" id="PTHR10845">
    <property type="entry name" value="REGULATOR OF G PROTEIN SIGNALING"/>
    <property type="match status" value="1"/>
</dbReference>
<dbReference type="Pfam" id="PF00615">
    <property type="entry name" value="RGS"/>
    <property type="match status" value="1"/>
</dbReference>
<name>A0A0L0H859_SPIPD</name>
<feature type="compositionally biased region" description="Low complexity" evidence="1">
    <location>
        <begin position="469"/>
        <end position="486"/>
    </location>
</feature>
<evidence type="ECO:0000259" key="3">
    <source>
        <dbReference type="PROSITE" id="PS50132"/>
    </source>
</evidence>
<feature type="transmembrane region" description="Helical" evidence="2">
    <location>
        <begin position="20"/>
        <end position="40"/>
    </location>
</feature>
<feature type="region of interest" description="Disordered" evidence="1">
    <location>
        <begin position="453"/>
        <end position="506"/>
    </location>
</feature>
<proteinExistence type="predicted"/>
<dbReference type="Gene3D" id="1.10.167.10">
    <property type="entry name" value="Regulator of G-protein Signalling 4, domain 2"/>
    <property type="match status" value="1"/>
</dbReference>
<sequence>MVLLPYANSTAFEETWPTCYKIVLSILTLFWAVTTGLFIIRRKSQFMAGREVGWTLVQAAAGWLAVATSCLTKIYFSQPCFIQLWAYNLTGMVWCLAMLVRGIKFYFQVQLNHVRLFGTGSLEKIPTSLSEEPSSTSTRVRTASLRDKPTIMRGLYLPSSIPPSPVSNSSDYGVIDPSIASVSRMGRRFEGSYNFEARDTLRGMRSNWWWTNRERSTDRYLLFWFGVIMGVDVVGMVLVQIFTKTFQIWPTVAISPGCVSQWEYLPQFLGTFLYYTIACPIVLWRLRSVRDNYGVRNDLLISVLTTLPLFTMFLAWRYIPRTAYLSWHPHNWYILGLMVAHTISVLYPVIQSYRDERIRAKMVLLHNMTSFAQVLSDKAIWDQFKTYMAADFCVENALFFEAYQELLVIAAAAFARANIVIPGMPHHGSALATSTIRSGKIFNDLLRRRASMSGGGYPQICSLTRNRAPSTTPSSRLSSTNSSSSPQIETTAPASKPCTSHENEQVGGPLPVFVDMPVPESARALYKAFYENYLEPGAPYEVNLPSNIRDQVQHALSEDKITVGMYDAAKDEVVQIMFLNSFPTFLHAIRNQGQYTVDIAGSVDIKDIHEPDIGVDSGMEKGTAQVSMGSGEP</sequence>
<dbReference type="PROSITE" id="PS50132">
    <property type="entry name" value="RGS"/>
    <property type="match status" value="1"/>
</dbReference>
<dbReference type="CDD" id="cd07440">
    <property type="entry name" value="RGS"/>
    <property type="match status" value="1"/>
</dbReference>
<evidence type="ECO:0000256" key="1">
    <source>
        <dbReference type="SAM" id="MobiDB-lite"/>
    </source>
</evidence>
<organism evidence="4 5">
    <name type="scientific">Spizellomyces punctatus (strain DAOM BR117)</name>
    <dbReference type="NCBI Taxonomy" id="645134"/>
    <lineage>
        <taxon>Eukaryota</taxon>
        <taxon>Fungi</taxon>
        <taxon>Fungi incertae sedis</taxon>
        <taxon>Chytridiomycota</taxon>
        <taxon>Chytridiomycota incertae sedis</taxon>
        <taxon>Chytridiomycetes</taxon>
        <taxon>Spizellomycetales</taxon>
        <taxon>Spizellomycetaceae</taxon>
        <taxon>Spizellomyces</taxon>
    </lineage>
</organism>
<keyword evidence="5" id="KW-1185">Reference proteome</keyword>
<evidence type="ECO:0000313" key="4">
    <source>
        <dbReference type="EMBL" id="KNC97710.1"/>
    </source>
</evidence>
<feature type="domain" description="RGS" evidence="3">
    <location>
        <begin position="522"/>
        <end position="588"/>
    </location>
</feature>
<dbReference type="InParanoid" id="A0A0L0H859"/>
<feature type="transmembrane region" description="Helical" evidence="2">
    <location>
        <begin position="298"/>
        <end position="319"/>
    </location>
</feature>
<feature type="transmembrane region" description="Helical" evidence="2">
    <location>
        <begin position="331"/>
        <end position="350"/>
    </location>
</feature>
<feature type="transmembrane region" description="Helical" evidence="2">
    <location>
        <begin position="82"/>
        <end position="100"/>
    </location>
</feature>
<feature type="transmembrane region" description="Helical" evidence="2">
    <location>
        <begin position="52"/>
        <end position="76"/>
    </location>
</feature>
<feature type="transmembrane region" description="Helical" evidence="2">
    <location>
        <begin position="221"/>
        <end position="242"/>
    </location>
</feature>
<dbReference type="RefSeq" id="XP_016605750.1">
    <property type="nucleotide sequence ID" value="XM_016755345.1"/>
</dbReference>
<evidence type="ECO:0000313" key="5">
    <source>
        <dbReference type="Proteomes" id="UP000053201"/>
    </source>
</evidence>
<feature type="compositionally biased region" description="Polar residues" evidence="1">
    <location>
        <begin position="624"/>
        <end position="633"/>
    </location>
</feature>
<evidence type="ECO:0000256" key="2">
    <source>
        <dbReference type="SAM" id="Phobius"/>
    </source>
</evidence>
<keyword evidence="2" id="KW-0472">Membrane</keyword>
<dbReference type="OrthoDB" id="2155392at2759"/>
<dbReference type="SUPFAM" id="SSF48097">
    <property type="entry name" value="Regulator of G-protein signaling, RGS"/>
    <property type="match status" value="1"/>
</dbReference>
<dbReference type="InterPro" id="IPR016137">
    <property type="entry name" value="RGS"/>
</dbReference>
<feature type="compositionally biased region" description="Polar residues" evidence="1">
    <location>
        <begin position="487"/>
        <end position="498"/>
    </location>
</feature>
<dbReference type="PANTHER" id="PTHR10845:SF192">
    <property type="entry name" value="DOUBLE HIT, ISOFORM B"/>
    <property type="match status" value="1"/>
</dbReference>
<dbReference type="EMBL" id="KQ257463">
    <property type="protein sequence ID" value="KNC97710.1"/>
    <property type="molecule type" value="Genomic_DNA"/>
</dbReference>
<dbReference type="SMART" id="SM00315">
    <property type="entry name" value="RGS"/>
    <property type="match status" value="1"/>
</dbReference>
<reference evidence="4 5" key="1">
    <citation type="submission" date="2009-08" db="EMBL/GenBank/DDBJ databases">
        <title>The Genome Sequence of Spizellomyces punctatus strain DAOM BR117.</title>
        <authorList>
            <consortium name="The Broad Institute Genome Sequencing Platform"/>
            <person name="Russ C."/>
            <person name="Cuomo C."/>
            <person name="Shea T."/>
            <person name="Young S.K."/>
            <person name="Zeng Q."/>
            <person name="Koehrsen M."/>
            <person name="Haas B."/>
            <person name="Borodovsky M."/>
            <person name="Guigo R."/>
            <person name="Alvarado L."/>
            <person name="Berlin A."/>
            <person name="Bochicchio J."/>
            <person name="Borenstein D."/>
            <person name="Chapman S."/>
            <person name="Chen Z."/>
            <person name="Engels R."/>
            <person name="Freedman E."/>
            <person name="Gellesch M."/>
            <person name="Goldberg J."/>
            <person name="Griggs A."/>
            <person name="Gujja S."/>
            <person name="Heiman D."/>
            <person name="Hepburn T."/>
            <person name="Howarth C."/>
            <person name="Jen D."/>
            <person name="Larson L."/>
            <person name="Lewis B."/>
            <person name="Mehta T."/>
            <person name="Park D."/>
            <person name="Pearson M."/>
            <person name="Roberts A."/>
            <person name="Saif S."/>
            <person name="Shenoy N."/>
            <person name="Sisk P."/>
            <person name="Stolte C."/>
            <person name="Sykes S."/>
            <person name="Thomson T."/>
            <person name="Walk T."/>
            <person name="White J."/>
            <person name="Yandava C."/>
            <person name="Burger G."/>
            <person name="Gray M.W."/>
            <person name="Holland P.W.H."/>
            <person name="King N."/>
            <person name="Lang F.B.F."/>
            <person name="Roger A.J."/>
            <person name="Ruiz-Trillo I."/>
            <person name="Lander E."/>
            <person name="Nusbaum C."/>
        </authorList>
    </citation>
    <scope>NUCLEOTIDE SEQUENCE [LARGE SCALE GENOMIC DNA]</scope>
    <source>
        <strain evidence="4 5">DAOM BR117</strain>
    </source>
</reference>
<dbReference type="GeneID" id="27690410"/>
<dbReference type="eggNOG" id="ENOG502SFAT">
    <property type="taxonomic scope" value="Eukaryota"/>
</dbReference>
<dbReference type="OMA" id="HITETGH"/>
<gene>
    <name evidence="4" type="ORF">SPPG_07172</name>
</gene>
<keyword evidence="2" id="KW-0812">Transmembrane</keyword>
<dbReference type="InterPro" id="IPR036305">
    <property type="entry name" value="RGS_sf"/>
</dbReference>
<feature type="region of interest" description="Disordered" evidence="1">
    <location>
        <begin position="612"/>
        <end position="633"/>
    </location>
</feature>
<dbReference type="Proteomes" id="UP000053201">
    <property type="component" value="Unassembled WGS sequence"/>
</dbReference>
<keyword evidence="2" id="KW-1133">Transmembrane helix</keyword>
<dbReference type="InterPro" id="IPR044926">
    <property type="entry name" value="RGS_subdomain_2"/>
</dbReference>
<protein>
    <recommendedName>
        <fullName evidence="3">RGS domain-containing protein</fullName>
    </recommendedName>
</protein>
<dbReference type="VEuPathDB" id="FungiDB:SPPG_07172"/>